<gene>
    <name evidence="2" type="ORF">CCMP2556_LOCUS53227</name>
</gene>
<feature type="region of interest" description="Disordered" evidence="1">
    <location>
        <begin position="39"/>
        <end position="104"/>
    </location>
</feature>
<dbReference type="EMBL" id="CAXAMN010028106">
    <property type="protein sequence ID" value="CAK9115141.1"/>
    <property type="molecule type" value="Genomic_DNA"/>
</dbReference>
<dbReference type="Proteomes" id="UP001642484">
    <property type="component" value="Unassembled WGS sequence"/>
</dbReference>
<feature type="compositionally biased region" description="Polar residues" evidence="1">
    <location>
        <begin position="53"/>
        <end position="94"/>
    </location>
</feature>
<evidence type="ECO:0000313" key="3">
    <source>
        <dbReference type="Proteomes" id="UP001642484"/>
    </source>
</evidence>
<reference evidence="2 3" key="1">
    <citation type="submission" date="2024-02" db="EMBL/GenBank/DDBJ databases">
        <authorList>
            <person name="Chen Y."/>
            <person name="Shah S."/>
            <person name="Dougan E. K."/>
            <person name="Thang M."/>
            <person name="Chan C."/>
        </authorList>
    </citation>
    <scope>NUCLEOTIDE SEQUENCE [LARGE SCALE GENOMIC DNA]</scope>
</reference>
<feature type="region of interest" description="Disordered" evidence="1">
    <location>
        <begin position="1"/>
        <end position="25"/>
    </location>
</feature>
<sequence length="125" mass="13687">MGQVWGRLKADEVTKPGELAPGDIAQRELPLLALKVQVSTTREEREGDEVPNLSRQSTHLPENDSQSFVTLTEAVTLQTRQDTMDTGTGSNVSTPLPRPIPKHAARSLVSARSHADDPVLWSSMF</sequence>
<name>A0ABP0SSF4_9DINO</name>
<organism evidence="2 3">
    <name type="scientific">Durusdinium trenchii</name>
    <dbReference type="NCBI Taxonomy" id="1381693"/>
    <lineage>
        <taxon>Eukaryota</taxon>
        <taxon>Sar</taxon>
        <taxon>Alveolata</taxon>
        <taxon>Dinophyceae</taxon>
        <taxon>Suessiales</taxon>
        <taxon>Symbiodiniaceae</taxon>
        <taxon>Durusdinium</taxon>
    </lineage>
</organism>
<protein>
    <submittedName>
        <fullName evidence="2">Uncharacterized protein</fullName>
    </submittedName>
</protein>
<proteinExistence type="predicted"/>
<keyword evidence="3" id="KW-1185">Reference proteome</keyword>
<evidence type="ECO:0000313" key="2">
    <source>
        <dbReference type="EMBL" id="CAK9115141.1"/>
    </source>
</evidence>
<accession>A0ABP0SSF4</accession>
<comment type="caution">
    <text evidence="2">The sequence shown here is derived from an EMBL/GenBank/DDBJ whole genome shotgun (WGS) entry which is preliminary data.</text>
</comment>
<evidence type="ECO:0000256" key="1">
    <source>
        <dbReference type="SAM" id="MobiDB-lite"/>
    </source>
</evidence>